<dbReference type="PANTHER" id="PTHR43142:SF1">
    <property type="entry name" value="CARBOXYLIC ESTER HYDROLASE"/>
    <property type="match status" value="1"/>
</dbReference>
<evidence type="ECO:0000256" key="5">
    <source>
        <dbReference type="ARBA" id="ARBA00023180"/>
    </source>
</evidence>
<evidence type="ECO:0000256" key="1">
    <source>
        <dbReference type="ARBA" id="ARBA00005964"/>
    </source>
</evidence>
<dbReference type="PROSITE" id="PS00122">
    <property type="entry name" value="CARBOXYLESTERASE_B_1"/>
    <property type="match status" value="1"/>
</dbReference>
<feature type="domain" description="Carboxylesterase type B" evidence="7">
    <location>
        <begin position="17"/>
        <end position="297"/>
    </location>
</feature>
<keyword evidence="3 6" id="KW-0378">Hydrolase</keyword>
<dbReference type="Gene3D" id="3.40.50.1820">
    <property type="entry name" value="alpha/beta hydrolase"/>
    <property type="match status" value="2"/>
</dbReference>
<evidence type="ECO:0000256" key="2">
    <source>
        <dbReference type="ARBA" id="ARBA00022487"/>
    </source>
</evidence>
<keyword evidence="4" id="KW-1015">Disulfide bond</keyword>
<comment type="similarity">
    <text evidence="1 6">Belongs to the type-B carboxylesterase/lipase family.</text>
</comment>
<reference evidence="8" key="1">
    <citation type="journal article" date="2023" name="Insect Mol. Biol.">
        <title>Genome sequencing provides insights into the evolution of gene families encoding plant cell wall-degrading enzymes in longhorned beetles.</title>
        <authorList>
            <person name="Shin N.R."/>
            <person name="Okamura Y."/>
            <person name="Kirsch R."/>
            <person name="Pauchet Y."/>
        </authorList>
    </citation>
    <scope>NUCLEOTIDE SEQUENCE</scope>
    <source>
        <strain evidence="8">RBIC_L_NR</strain>
    </source>
</reference>
<dbReference type="InterPro" id="IPR029058">
    <property type="entry name" value="AB_hydrolase_fold"/>
</dbReference>
<dbReference type="InterPro" id="IPR019819">
    <property type="entry name" value="Carboxylesterase_B_CS"/>
</dbReference>
<evidence type="ECO:0000256" key="6">
    <source>
        <dbReference type="RuleBase" id="RU361235"/>
    </source>
</evidence>
<dbReference type="InterPro" id="IPR002018">
    <property type="entry name" value="CarbesteraseB"/>
</dbReference>
<keyword evidence="2" id="KW-0719">Serine esterase</keyword>
<gene>
    <name evidence="8" type="ORF">NQ314_011710</name>
</gene>
<keyword evidence="9" id="KW-1185">Reference proteome</keyword>
<dbReference type="AlphaFoldDB" id="A0AAV8XI98"/>
<dbReference type="SUPFAM" id="SSF53474">
    <property type="entry name" value="alpha/beta-Hydrolases"/>
    <property type="match status" value="1"/>
</dbReference>
<dbReference type="EC" id="3.1.1.-" evidence="6"/>
<dbReference type="PANTHER" id="PTHR43142">
    <property type="entry name" value="CARBOXYLIC ESTER HYDROLASE"/>
    <property type="match status" value="1"/>
</dbReference>
<organism evidence="8 9">
    <name type="scientific">Rhamnusium bicolor</name>
    <dbReference type="NCBI Taxonomy" id="1586634"/>
    <lineage>
        <taxon>Eukaryota</taxon>
        <taxon>Metazoa</taxon>
        <taxon>Ecdysozoa</taxon>
        <taxon>Arthropoda</taxon>
        <taxon>Hexapoda</taxon>
        <taxon>Insecta</taxon>
        <taxon>Pterygota</taxon>
        <taxon>Neoptera</taxon>
        <taxon>Endopterygota</taxon>
        <taxon>Coleoptera</taxon>
        <taxon>Polyphaga</taxon>
        <taxon>Cucujiformia</taxon>
        <taxon>Chrysomeloidea</taxon>
        <taxon>Cerambycidae</taxon>
        <taxon>Lepturinae</taxon>
        <taxon>Rhagiini</taxon>
        <taxon>Rhamnusium</taxon>
    </lineage>
</organism>
<accession>A0AAV8XI98</accession>
<dbReference type="PROSITE" id="PS00941">
    <property type="entry name" value="CARBOXYLESTERASE_B_2"/>
    <property type="match status" value="1"/>
</dbReference>
<evidence type="ECO:0000313" key="8">
    <source>
        <dbReference type="EMBL" id="KAJ8937804.1"/>
    </source>
</evidence>
<feature type="signal peptide" evidence="6">
    <location>
        <begin position="1"/>
        <end position="18"/>
    </location>
</feature>
<name>A0AAV8XI98_9CUCU</name>
<dbReference type="GO" id="GO:0052689">
    <property type="term" value="F:carboxylic ester hydrolase activity"/>
    <property type="evidence" value="ECO:0007669"/>
    <property type="project" value="UniProtKB-KW"/>
</dbReference>
<proteinExistence type="inferred from homology"/>
<evidence type="ECO:0000256" key="3">
    <source>
        <dbReference type="ARBA" id="ARBA00022801"/>
    </source>
</evidence>
<dbReference type="Pfam" id="PF00135">
    <property type="entry name" value="COesterase"/>
    <property type="match status" value="1"/>
</dbReference>
<sequence>MLLKLFFIIITAFYSVDPRPISNWNGVLDTTSEKSICYQVSFNSEKENEDCLYVNVYTPVDPSSNSSLAVMFYIHGGGFMNGNSLFNSFGPHHFMDHDTVIVTVSYRLGPFGFLSTGDSVIPGNYGLKDQNMAMKWVQKNIGYFGGDPAKVTIFGQSSGAVSVGYQIVSKQSKGLFRGAIQQSGAVLTPHGYQRRAKDFAYTLAGFIDPNFNNTKGSAELLNFLQSVPAEEIDVATQKFTQGPGSMILSEGSWFAPVIESEADGAFITENMYESIACGDINKVPLMVGTTSEEALSQASGAERVTHSEDNRYIWVSNNSFDIGSIDNKDLRTVDRLVTLFTDFSKTLNPTPERLELLENIKWLKITQAHVLTPSCTPNLSMNWANEFAQVRVMQLNKPLLSKIHGLSILDCSE</sequence>
<dbReference type="InterPro" id="IPR019826">
    <property type="entry name" value="Carboxylesterase_B_AS"/>
</dbReference>
<keyword evidence="5" id="KW-0325">Glycoprotein</keyword>
<evidence type="ECO:0000256" key="4">
    <source>
        <dbReference type="ARBA" id="ARBA00023157"/>
    </source>
</evidence>
<keyword evidence="6" id="KW-0732">Signal</keyword>
<evidence type="ECO:0000259" key="7">
    <source>
        <dbReference type="Pfam" id="PF00135"/>
    </source>
</evidence>
<evidence type="ECO:0000313" key="9">
    <source>
        <dbReference type="Proteomes" id="UP001162156"/>
    </source>
</evidence>
<feature type="chain" id="PRO_5043103803" description="Carboxylic ester hydrolase" evidence="6">
    <location>
        <begin position="19"/>
        <end position="413"/>
    </location>
</feature>
<comment type="caution">
    <text evidence="8">The sequence shown here is derived from an EMBL/GenBank/DDBJ whole genome shotgun (WGS) entry which is preliminary data.</text>
</comment>
<dbReference type="EMBL" id="JANEYF010003270">
    <property type="protein sequence ID" value="KAJ8937804.1"/>
    <property type="molecule type" value="Genomic_DNA"/>
</dbReference>
<dbReference type="Proteomes" id="UP001162156">
    <property type="component" value="Unassembled WGS sequence"/>
</dbReference>
<protein>
    <recommendedName>
        <fullName evidence="6">Carboxylic ester hydrolase</fullName>
        <ecNumber evidence="6">3.1.1.-</ecNumber>
    </recommendedName>
</protein>